<comment type="caution">
    <text evidence="3">The sequence shown here is derived from an EMBL/GenBank/DDBJ whole genome shotgun (WGS) entry which is preliminary data.</text>
</comment>
<keyword evidence="4" id="KW-1185">Reference proteome</keyword>
<name>A0AAD5DJW4_9CHLO</name>
<dbReference type="GO" id="GO:0003723">
    <property type="term" value="F:RNA binding"/>
    <property type="evidence" value="ECO:0007669"/>
    <property type="project" value="TreeGrafter"/>
</dbReference>
<dbReference type="GO" id="GO:0044528">
    <property type="term" value="P:regulation of mitochondrial mRNA stability"/>
    <property type="evidence" value="ECO:0007669"/>
    <property type="project" value="TreeGrafter"/>
</dbReference>
<feature type="region of interest" description="Disordered" evidence="1">
    <location>
        <begin position="68"/>
        <end position="89"/>
    </location>
</feature>
<proteinExistence type="predicted"/>
<dbReference type="InterPro" id="IPR050870">
    <property type="entry name" value="FAST_kinase"/>
</dbReference>
<dbReference type="AlphaFoldDB" id="A0AAD5DJW4"/>
<dbReference type="GO" id="GO:0005759">
    <property type="term" value="C:mitochondrial matrix"/>
    <property type="evidence" value="ECO:0007669"/>
    <property type="project" value="TreeGrafter"/>
</dbReference>
<evidence type="ECO:0000313" key="3">
    <source>
        <dbReference type="EMBL" id="KAI7837593.1"/>
    </source>
</evidence>
<dbReference type="GO" id="GO:0009507">
    <property type="term" value="C:chloroplast"/>
    <property type="evidence" value="ECO:0007669"/>
    <property type="project" value="GOC"/>
</dbReference>
<accession>A0AAD5DJW4</accession>
<evidence type="ECO:0000313" key="4">
    <source>
        <dbReference type="Proteomes" id="UP001205105"/>
    </source>
</evidence>
<dbReference type="GO" id="GO:0035770">
    <property type="term" value="C:ribonucleoprotein granule"/>
    <property type="evidence" value="ECO:0007669"/>
    <property type="project" value="TreeGrafter"/>
</dbReference>
<gene>
    <name evidence="3" type="ORF">COHA_008606</name>
</gene>
<dbReference type="PANTHER" id="PTHR21228">
    <property type="entry name" value="FAST LEU-RICH DOMAIN-CONTAINING"/>
    <property type="match status" value="1"/>
</dbReference>
<feature type="domain" description="DUF1601" evidence="2">
    <location>
        <begin position="576"/>
        <end position="593"/>
    </location>
</feature>
<dbReference type="Pfam" id="PF07671">
    <property type="entry name" value="DUF1601"/>
    <property type="match status" value="4"/>
</dbReference>
<dbReference type="GO" id="GO:1901259">
    <property type="term" value="P:chloroplast rRNA processing"/>
    <property type="evidence" value="ECO:0007669"/>
    <property type="project" value="TreeGrafter"/>
</dbReference>
<dbReference type="EMBL" id="JADXDR010000148">
    <property type="protein sequence ID" value="KAI7837593.1"/>
    <property type="molecule type" value="Genomic_DNA"/>
</dbReference>
<feature type="domain" description="DUF1601" evidence="2">
    <location>
        <begin position="500"/>
        <end position="517"/>
    </location>
</feature>
<reference evidence="3" key="1">
    <citation type="submission" date="2020-11" db="EMBL/GenBank/DDBJ databases">
        <title>Chlorella ohadii genome sequencing and assembly.</title>
        <authorList>
            <person name="Murik O."/>
            <person name="Treves H."/>
            <person name="Kedem I."/>
            <person name="Shotland Y."/>
            <person name="Kaplan A."/>
        </authorList>
    </citation>
    <scope>NUCLEOTIDE SEQUENCE</scope>
    <source>
        <strain evidence="3">1</strain>
    </source>
</reference>
<dbReference type="GO" id="GO:0000963">
    <property type="term" value="P:mitochondrial RNA processing"/>
    <property type="evidence" value="ECO:0007669"/>
    <property type="project" value="TreeGrafter"/>
</dbReference>
<feature type="domain" description="DUF1601" evidence="2">
    <location>
        <begin position="423"/>
        <end position="441"/>
    </location>
</feature>
<feature type="domain" description="DUF1601" evidence="2">
    <location>
        <begin position="346"/>
        <end position="363"/>
    </location>
</feature>
<dbReference type="Proteomes" id="UP001205105">
    <property type="component" value="Unassembled WGS sequence"/>
</dbReference>
<sequence length="873" mass="90745">MWLARAARRRGSLVRLAIKMEILGGVPRPVQLEAGGASLPHLQAAACTAPSCHTAVHVRLLSDSHVPATAGCESPRHGSSSDATANGSALSSSTCASNSGLLVPALPSSASGVSSGDAASGNSAGGGSVATCALLTARIGHATHAKRVLQLLRQAGQHCNSTHVGAAASRLAALHRQQPGAGNAQREAFSQLLRLAAEQRLELNSVAVGQLFRAAATLRYQPTSVQRAVWEELCASALAEAAPRNVANLLSAWSKLGFAVTRELAAAADAAVQRTAPTMNASELTTTLWAFATGGWQLSNRAVAALQQRLCAVLLEAEPSSVSLSLWALAKLGLPLETPFAAAADKAVQRTAAGMKPQEVCNTTLWAFATGAWQLSEAAAAVLLQRLWEVLPQADQQTVSNSLWAIAKLGLPLEGPLAMAADAAVQRTAAAMKPQEVSNTLWAHASGSWQLSEPAAAALLQRLEAVLPVSNGHDVSESLWALAKLGLPFDGQLAAAANAAMQRTAAALAPQGVANTLWAFATGAWQLSEAAAAVLLQRLLEVLPQADQQTVSNNLWALAKLGVPLDGPLAVAADAAVQPTAAAMKPQEVSNTLWAHASGGWQISSSAAAALLQRLEAVLPAAQPQDVANSLWGLATLIHLHGSQAAKPSPTLLSAVVAWADARWHQLPAMWVCDLCYNLARLGVQPDQAWIDAAVVRFLACIEAEDLQNARFANIIWACSKWQHSLVPEAMAALVVAAVDSVCVDWHGKGRRGGLRLVKSLAHQPGGFSVATSSPAAAAALQQRLLPLVCADIDAVVSLTPEGGELAYLADWAASCAAVGLRLPLAQLDAICSYAEQHEEQLDGGSRANLQRAFDAWSYQPGLALLVGRAATA</sequence>
<protein>
    <recommendedName>
        <fullName evidence="2">DUF1601 domain-containing protein</fullName>
    </recommendedName>
</protein>
<organism evidence="3 4">
    <name type="scientific">Chlorella ohadii</name>
    <dbReference type="NCBI Taxonomy" id="2649997"/>
    <lineage>
        <taxon>Eukaryota</taxon>
        <taxon>Viridiplantae</taxon>
        <taxon>Chlorophyta</taxon>
        <taxon>core chlorophytes</taxon>
        <taxon>Trebouxiophyceae</taxon>
        <taxon>Chlorellales</taxon>
        <taxon>Chlorellaceae</taxon>
        <taxon>Chlorella clade</taxon>
        <taxon>Chlorella</taxon>
    </lineage>
</organism>
<evidence type="ECO:0000259" key="2">
    <source>
        <dbReference type="Pfam" id="PF07671"/>
    </source>
</evidence>
<dbReference type="PANTHER" id="PTHR21228:SF40">
    <property type="entry name" value="LD45607P"/>
    <property type="match status" value="1"/>
</dbReference>
<dbReference type="InterPro" id="IPR011632">
    <property type="entry name" value="DUF1601"/>
</dbReference>
<evidence type="ECO:0000256" key="1">
    <source>
        <dbReference type="SAM" id="MobiDB-lite"/>
    </source>
</evidence>